<feature type="domain" description="Dyp-type peroxidase C-terminal" evidence="16">
    <location>
        <begin position="250"/>
        <end position="428"/>
    </location>
</feature>
<reference evidence="18" key="1">
    <citation type="journal article" date="2019" name="Int. J. Syst. Evol. Microbiol.">
        <title>The Global Catalogue of Microorganisms (GCM) 10K type strain sequencing project: providing services to taxonomists for standard genome sequencing and annotation.</title>
        <authorList>
            <consortium name="The Broad Institute Genomics Platform"/>
            <consortium name="The Broad Institute Genome Sequencing Center for Infectious Disease"/>
            <person name="Wu L."/>
            <person name="Ma J."/>
        </authorList>
    </citation>
    <scope>NUCLEOTIDE SEQUENCE [LARGE SCALE GENOMIC DNA]</scope>
    <source>
        <strain evidence="18">CGMCC 1.10698</strain>
    </source>
</reference>
<evidence type="ECO:0000256" key="8">
    <source>
        <dbReference type="ARBA" id="ARBA00023239"/>
    </source>
</evidence>
<dbReference type="PROSITE" id="PS51318">
    <property type="entry name" value="TAT"/>
    <property type="match status" value="1"/>
</dbReference>
<evidence type="ECO:0000256" key="7">
    <source>
        <dbReference type="ARBA" id="ARBA00023004"/>
    </source>
</evidence>
<evidence type="ECO:0000256" key="9">
    <source>
        <dbReference type="ARBA" id="ARBA00025737"/>
    </source>
</evidence>
<evidence type="ECO:0000313" key="18">
    <source>
        <dbReference type="Proteomes" id="UP001595773"/>
    </source>
</evidence>
<dbReference type="EC" id="1.11.1.-" evidence="13"/>
<evidence type="ECO:0000256" key="14">
    <source>
        <dbReference type="SAM" id="MobiDB-lite"/>
    </source>
</evidence>
<proteinExistence type="inferred from homology"/>
<dbReference type="Proteomes" id="UP001595773">
    <property type="component" value="Unassembled WGS sequence"/>
</dbReference>
<comment type="caution">
    <text evidence="17">The sequence shown here is derived from an EMBL/GenBank/DDBJ whole genome shotgun (WGS) entry which is preliminary data.</text>
</comment>
<gene>
    <name evidence="17" type="primary">efeB</name>
    <name evidence="17" type="ORF">ACFOW9_13960</name>
</gene>
<evidence type="ECO:0000256" key="13">
    <source>
        <dbReference type="RuleBase" id="RU365017"/>
    </source>
</evidence>
<evidence type="ECO:0000313" key="17">
    <source>
        <dbReference type="EMBL" id="MFC4266709.1"/>
    </source>
</evidence>
<dbReference type="NCBIfam" id="TIGR01412">
    <property type="entry name" value="tat_substr_1"/>
    <property type="match status" value="1"/>
</dbReference>
<keyword evidence="2 13" id="KW-0575">Peroxidase</keyword>
<keyword evidence="3 13" id="KW-0349">Heme</keyword>
<keyword evidence="7 13" id="KW-0408">Iron</keyword>
<evidence type="ECO:0000256" key="1">
    <source>
        <dbReference type="ARBA" id="ARBA00004196"/>
    </source>
</evidence>
<feature type="domain" description="Dyp-type peroxidase N-terminal" evidence="15">
    <location>
        <begin position="86"/>
        <end position="239"/>
    </location>
</feature>
<dbReference type="InterPro" id="IPR006313">
    <property type="entry name" value="EfeB/EfeN"/>
</dbReference>
<dbReference type="EMBL" id="JBHSCQ010000022">
    <property type="protein sequence ID" value="MFC4266709.1"/>
    <property type="molecule type" value="Genomic_DNA"/>
</dbReference>
<evidence type="ECO:0000259" key="15">
    <source>
        <dbReference type="Pfam" id="PF04261"/>
    </source>
</evidence>
<comment type="catalytic activity">
    <reaction evidence="12">
        <text>heme b + 2 H(+) = protoporphyrin IX + Fe(2+)</text>
        <dbReference type="Rhea" id="RHEA:22584"/>
        <dbReference type="ChEBI" id="CHEBI:15378"/>
        <dbReference type="ChEBI" id="CHEBI:29033"/>
        <dbReference type="ChEBI" id="CHEBI:57306"/>
        <dbReference type="ChEBI" id="CHEBI:60344"/>
        <dbReference type="EC" id="4.98.1.1"/>
    </reaction>
    <physiologicalReaction direction="left-to-right" evidence="12">
        <dbReference type="Rhea" id="RHEA:22585"/>
    </physiologicalReaction>
</comment>
<dbReference type="InterPro" id="IPR006314">
    <property type="entry name" value="Dyp_peroxidase"/>
</dbReference>
<comment type="cofactor">
    <cofactor evidence="13">
        <name>heme b</name>
        <dbReference type="ChEBI" id="CHEBI:60344"/>
    </cofactor>
    <text evidence="13">Binds 1 heme b (iron(II)-protoporphyrin IX) group non-covalently per subunit.</text>
</comment>
<dbReference type="PANTHER" id="PTHR30521:SF4">
    <property type="entry name" value="DEFERROCHELATASE"/>
    <property type="match status" value="1"/>
</dbReference>
<keyword evidence="5" id="KW-0732">Signal</keyword>
<protein>
    <recommendedName>
        <fullName evidence="10 13">Deferrochelatase</fullName>
        <ecNumber evidence="13">1.11.1.-</ecNumber>
    </recommendedName>
    <alternativeName>
        <fullName evidence="11 13">Peroxidase EfeB</fullName>
    </alternativeName>
</protein>
<keyword evidence="8" id="KW-0456">Lyase</keyword>
<dbReference type="RefSeq" id="WP_230066054.1">
    <property type="nucleotide sequence ID" value="NZ_BAABLL010000010.1"/>
</dbReference>
<comment type="subcellular location">
    <subcellularLocation>
        <location evidence="1">Cell envelope</location>
    </subcellularLocation>
</comment>
<dbReference type="InterPro" id="IPR011008">
    <property type="entry name" value="Dimeric_a/b-barrel"/>
</dbReference>
<sequence length="442" mass="47303">MSAQDRHESPDSAPPRPVGGVSRRRFLGGAGTATAATAGGFVLGAGGVLAATATTASGEDTSPAALLTRGEAANDLLSYPYYGEHQGGIATPPQNHLVFTSFDVRATSAVELQLVLAKWSAAMAEMTAGRPVGKVEPTREHGIPVDTGEVFDTGPQGLTLTLGFGPSLFDGRFGLEKFKPLNFDDLPAMAGESLNPAYTGGDLCIQACANDPQVAYHAVRNLARMARTQVSTKWTVLGFGRASAGPAQKTPRNLLGFKDGTRNVSTPDDFAQHVWTGKEAGQPWMEGGTYLVARKIHMLIETWDEDTIGDQQSIFGRTKQEGAPLSGKLEHDVPNFHATEGNDPLIPADAHMSLVAHENNGGTKVLRRSYNFTDGLDSVGRLDAGLMFLCFQKDPEQFVKLQRKLGLSDRLNEYIRHVGSAVFAVPAGLPEAGNYYGKEFFR</sequence>
<evidence type="ECO:0000256" key="5">
    <source>
        <dbReference type="ARBA" id="ARBA00022729"/>
    </source>
</evidence>
<dbReference type="Pfam" id="PF20628">
    <property type="entry name" value="Dyp_perox_C"/>
    <property type="match status" value="1"/>
</dbReference>
<organism evidence="17 18">
    <name type="scientific">Arthrobacter cryoconiti</name>
    <dbReference type="NCBI Taxonomy" id="748907"/>
    <lineage>
        <taxon>Bacteria</taxon>
        <taxon>Bacillati</taxon>
        <taxon>Actinomycetota</taxon>
        <taxon>Actinomycetes</taxon>
        <taxon>Micrococcales</taxon>
        <taxon>Micrococcaceae</taxon>
        <taxon>Arthrobacter</taxon>
    </lineage>
</organism>
<dbReference type="PANTHER" id="PTHR30521">
    <property type="entry name" value="DEFERROCHELATASE/PEROXIDASE"/>
    <property type="match status" value="1"/>
</dbReference>
<keyword evidence="4 13" id="KW-0479">Metal-binding</keyword>
<evidence type="ECO:0000256" key="10">
    <source>
        <dbReference type="ARBA" id="ARBA00033771"/>
    </source>
</evidence>
<comment type="function">
    <text evidence="13">Involved in the recovery of exogenous heme iron. Extracts iron from heme while preserving the protoporphyrin ring intact.</text>
</comment>
<feature type="compositionally biased region" description="Basic and acidic residues" evidence="14">
    <location>
        <begin position="1"/>
        <end position="10"/>
    </location>
</feature>
<dbReference type="InterPro" id="IPR048328">
    <property type="entry name" value="Dyp_perox_C"/>
</dbReference>
<evidence type="ECO:0000256" key="6">
    <source>
        <dbReference type="ARBA" id="ARBA00023002"/>
    </source>
</evidence>
<keyword evidence="6 13" id="KW-0560">Oxidoreductase</keyword>
<evidence type="ECO:0000256" key="11">
    <source>
        <dbReference type="ARBA" id="ARBA00033775"/>
    </source>
</evidence>
<dbReference type="InterPro" id="IPR006311">
    <property type="entry name" value="TAT_signal"/>
</dbReference>
<dbReference type="PROSITE" id="PS51404">
    <property type="entry name" value="DYP_PEROXIDASE"/>
    <property type="match status" value="1"/>
</dbReference>
<comment type="similarity">
    <text evidence="9 13">Belongs to the DyP-type peroxidase family.</text>
</comment>
<feature type="region of interest" description="Disordered" evidence="14">
    <location>
        <begin position="1"/>
        <end position="25"/>
    </location>
</feature>
<evidence type="ECO:0000259" key="16">
    <source>
        <dbReference type="Pfam" id="PF20628"/>
    </source>
</evidence>
<keyword evidence="18" id="KW-1185">Reference proteome</keyword>
<dbReference type="SUPFAM" id="SSF54909">
    <property type="entry name" value="Dimeric alpha+beta barrel"/>
    <property type="match status" value="1"/>
</dbReference>
<evidence type="ECO:0000256" key="2">
    <source>
        <dbReference type="ARBA" id="ARBA00022559"/>
    </source>
</evidence>
<name>A0ABV8R2L7_9MICC</name>
<dbReference type="Pfam" id="PF04261">
    <property type="entry name" value="Dyp_perox_N"/>
    <property type="match status" value="1"/>
</dbReference>
<evidence type="ECO:0000256" key="4">
    <source>
        <dbReference type="ARBA" id="ARBA00022723"/>
    </source>
</evidence>
<dbReference type="InterPro" id="IPR048327">
    <property type="entry name" value="Dyp_perox_N"/>
</dbReference>
<dbReference type="NCBIfam" id="TIGR01413">
    <property type="entry name" value="Dyp_perox_fam"/>
    <property type="match status" value="1"/>
</dbReference>
<accession>A0ABV8R2L7</accession>
<evidence type="ECO:0000256" key="12">
    <source>
        <dbReference type="ARBA" id="ARBA00048856"/>
    </source>
</evidence>
<evidence type="ECO:0000256" key="3">
    <source>
        <dbReference type="ARBA" id="ARBA00022617"/>
    </source>
</evidence>